<dbReference type="KEGG" id="schy:GVO57_13805"/>
<dbReference type="AlphaFoldDB" id="A0A7Z2NXP5"/>
<keyword evidence="1" id="KW-0732">Signal</keyword>
<protein>
    <submittedName>
        <fullName evidence="3">DUF2059 domain-containing protein</fullName>
    </submittedName>
</protein>
<dbReference type="EMBL" id="CP047895">
    <property type="protein sequence ID" value="QHL91672.1"/>
    <property type="molecule type" value="Genomic_DNA"/>
</dbReference>
<evidence type="ECO:0000313" key="3">
    <source>
        <dbReference type="EMBL" id="QHL91672.1"/>
    </source>
</evidence>
<dbReference type="Proteomes" id="UP000464468">
    <property type="component" value="Chromosome"/>
</dbReference>
<dbReference type="InterPro" id="IPR018637">
    <property type="entry name" value="DUF2059"/>
</dbReference>
<evidence type="ECO:0000256" key="1">
    <source>
        <dbReference type="SAM" id="SignalP"/>
    </source>
</evidence>
<name>A0A7Z2NXP5_9SPHN</name>
<accession>A0A7Z2NXP5</accession>
<proteinExistence type="predicted"/>
<evidence type="ECO:0000313" key="4">
    <source>
        <dbReference type="Proteomes" id="UP000464468"/>
    </source>
</evidence>
<reference evidence="3 4" key="1">
    <citation type="submission" date="2020-01" db="EMBL/GenBank/DDBJ databases">
        <title>Sphingomonas sp. C33 whole genome sequece.</title>
        <authorList>
            <person name="Park C."/>
        </authorList>
    </citation>
    <scope>NUCLEOTIDE SEQUENCE [LARGE SCALE GENOMIC DNA]</scope>
    <source>
        <strain evidence="3 4">C33</strain>
    </source>
</reference>
<feature type="domain" description="DUF2059" evidence="2">
    <location>
        <begin position="99"/>
        <end position="153"/>
    </location>
</feature>
<feature type="chain" id="PRO_5031019003" evidence="1">
    <location>
        <begin position="21"/>
        <end position="240"/>
    </location>
</feature>
<organism evidence="3 4">
    <name type="scientific">Sphingomonas changnyeongensis</name>
    <dbReference type="NCBI Taxonomy" id="2698679"/>
    <lineage>
        <taxon>Bacteria</taxon>
        <taxon>Pseudomonadati</taxon>
        <taxon>Pseudomonadota</taxon>
        <taxon>Alphaproteobacteria</taxon>
        <taxon>Sphingomonadales</taxon>
        <taxon>Sphingomonadaceae</taxon>
        <taxon>Sphingomonas</taxon>
    </lineage>
</organism>
<gene>
    <name evidence="3" type="ORF">GVO57_13805</name>
</gene>
<dbReference type="RefSeq" id="WP_160593708.1">
    <property type="nucleotide sequence ID" value="NZ_CP047895.1"/>
</dbReference>
<sequence length="240" mass="25352">MVIAAAIAPSAMAVAQPASPAPLATAATPSAAAQLVEIMIEPEKTLAATRKQSLDQLMSMLRSDPNAVSLDKQRPGLFDAVAKAVDAELQTVMAGLLVKMRDRYVGAIESRLTAKEMDDLLSFYRSPTGQRLIEQTRQAGMAKGGEAVAQAMAEKRTRIDASDVSAVNNAALAAAMQAVRPEDVPLLAAMARNSATPKIAALQNELGPVIMADTNKAIEASLPRLMERLQAATRQHLGVK</sequence>
<dbReference type="Pfam" id="PF09832">
    <property type="entry name" value="DUF2059"/>
    <property type="match status" value="1"/>
</dbReference>
<keyword evidence="4" id="KW-1185">Reference proteome</keyword>
<evidence type="ECO:0000259" key="2">
    <source>
        <dbReference type="Pfam" id="PF09832"/>
    </source>
</evidence>
<feature type="signal peptide" evidence="1">
    <location>
        <begin position="1"/>
        <end position="20"/>
    </location>
</feature>